<comment type="similarity">
    <text evidence="1">Belongs to the LysR transcriptional regulatory family.</text>
</comment>
<keyword evidence="3" id="KW-0238">DNA-binding</keyword>
<dbReference type="InterPro" id="IPR036390">
    <property type="entry name" value="WH_DNA-bd_sf"/>
</dbReference>
<keyword evidence="2" id="KW-0805">Transcription regulation</keyword>
<gene>
    <name evidence="6" type="primary">syrM1</name>
    <name evidence="6" type="ORF">PRI8871_02979</name>
</gene>
<dbReference type="SUPFAM" id="SSF46785">
    <property type="entry name" value="Winged helix' DNA-binding domain"/>
    <property type="match status" value="1"/>
</dbReference>
<reference evidence="7" key="1">
    <citation type="submission" date="2018-03" db="EMBL/GenBank/DDBJ databases">
        <authorList>
            <person name="Rodrigo-Torres L."/>
            <person name="Arahal R. D."/>
            <person name="Lucena T."/>
        </authorList>
    </citation>
    <scope>NUCLEOTIDE SEQUENCE [LARGE SCALE GENOMIC DNA]</scope>
    <source>
        <strain evidence="7">CECT 8871</strain>
    </source>
</reference>
<dbReference type="Proteomes" id="UP000244904">
    <property type="component" value="Unassembled WGS sequence"/>
</dbReference>
<evidence type="ECO:0000256" key="2">
    <source>
        <dbReference type="ARBA" id="ARBA00023015"/>
    </source>
</evidence>
<evidence type="ECO:0000256" key="4">
    <source>
        <dbReference type="ARBA" id="ARBA00023163"/>
    </source>
</evidence>
<proteinExistence type="inferred from homology"/>
<sequence length="311" mass="33920">MNFASFDLNLLRILDAVLATGSTTEAANRVGLSQPAVSAALSRLRHALDDPILVRQGRRMVPTDYATALHGPLRRVLDETEAMLTGPAAFDPKTAKATFKISGADFFAELLMPDLADICLREAPGVVLQLVELVPDSYVSSLERYQADMALIPAEPMPDYISEQFLFHSSFVPIARKGHPRLKRLSPGDTIPIDLFCDLGHVLFSPEGKLAAMGDSALAKVGRSRRVVMTLPVFHGVLSTVARSDLIALLPHQLAKAQAAKMGFDIYEAPMPVAPSKLVNIWHSRADNNPAHRWLRDQIARLMAPFDDGPG</sequence>
<dbReference type="AlphaFoldDB" id="A0A2R8AYS0"/>
<keyword evidence="4" id="KW-0804">Transcription</keyword>
<accession>A0A2R8AYS0</accession>
<dbReference type="CDD" id="cd08417">
    <property type="entry name" value="PBP2_Nitroaromatics_like"/>
    <property type="match status" value="1"/>
</dbReference>
<dbReference type="PRINTS" id="PR00039">
    <property type="entry name" value="HTHLYSR"/>
</dbReference>
<dbReference type="Pfam" id="PF03466">
    <property type="entry name" value="LysR_substrate"/>
    <property type="match status" value="1"/>
</dbReference>
<feature type="domain" description="HTH lysR-type" evidence="5">
    <location>
        <begin position="6"/>
        <end position="63"/>
    </location>
</feature>
<dbReference type="Pfam" id="PF00126">
    <property type="entry name" value="HTH_1"/>
    <property type="match status" value="1"/>
</dbReference>
<dbReference type="PANTHER" id="PTHR30118:SF15">
    <property type="entry name" value="TRANSCRIPTIONAL REGULATORY PROTEIN"/>
    <property type="match status" value="1"/>
</dbReference>
<dbReference type="Gene3D" id="1.10.10.10">
    <property type="entry name" value="Winged helix-like DNA-binding domain superfamily/Winged helix DNA-binding domain"/>
    <property type="match status" value="1"/>
</dbReference>
<evidence type="ECO:0000313" key="6">
    <source>
        <dbReference type="EMBL" id="SPF81158.1"/>
    </source>
</evidence>
<dbReference type="GO" id="GO:0003677">
    <property type="term" value="F:DNA binding"/>
    <property type="evidence" value="ECO:0007669"/>
    <property type="project" value="UniProtKB-KW"/>
</dbReference>
<dbReference type="Gene3D" id="3.40.190.10">
    <property type="entry name" value="Periplasmic binding protein-like II"/>
    <property type="match status" value="2"/>
</dbReference>
<keyword evidence="7" id="KW-1185">Reference proteome</keyword>
<dbReference type="InterPro" id="IPR000847">
    <property type="entry name" value="LysR_HTH_N"/>
</dbReference>
<organism evidence="6 7">
    <name type="scientific">Pseudoprimorskyibacter insulae</name>
    <dbReference type="NCBI Taxonomy" id="1695997"/>
    <lineage>
        <taxon>Bacteria</taxon>
        <taxon>Pseudomonadati</taxon>
        <taxon>Pseudomonadota</taxon>
        <taxon>Alphaproteobacteria</taxon>
        <taxon>Rhodobacterales</taxon>
        <taxon>Paracoccaceae</taxon>
        <taxon>Pseudoprimorskyibacter</taxon>
    </lineage>
</organism>
<evidence type="ECO:0000259" key="5">
    <source>
        <dbReference type="PROSITE" id="PS50931"/>
    </source>
</evidence>
<evidence type="ECO:0000256" key="3">
    <source>
        <dbReference type="ARBA" id="ARBA00023125"/>
    </source>
</evidence>
<dbReference type="PROSITE" id="PS50931">
    <property type="entry name" value="HTH_LYSR"/>
    <property type="match status" value="1"/>
</dbReference>
<protein>
    <submittedName>
        <fullName evidence="6">HTH-type transcriptional regulator SyrM 1</fullName>
    </submittedName>
</protein>
<dbReference type="RefSeq" id="WP_108887011.1">
    <property type="nucleotide sequence ID" value="NZ_OMOJ01000007.1"/>
</dbReference>
<dbReference type="InterPro" id="IPR037402">
    <property type="entry name" value="YidZ_PBP2"/>
</dbReference>
<dbReference type="PANTHER" id="PTHR30118">
    <property type="entry name" value="HTH-TYPE TRANSCRIPTIONAL REGULATOR LEUO-RELATED"/>
    <property type="match status" value="1"/>
</dbReference>
<dbReference type="SUPFAM" id="SSF53850">
    <property type="entry name" value="Periplasmic binding protein-like II"/>
    <property type="match status" value="1"/>
</dbReference>
<name>A0A2R8AYS0_9RHOB</name>
<dbReference type="InterPro" id="IPR036388">
    <property type="entry name" value="WH-like_DNA-bd_sf"/>
</dbReference>
<dbReference type="EMBL" id="OMOJ01000007">
    <property type="protein sequence ID" value="SPF81158.1"/>
    <property type="molecule type" value="Genomic_DNA"/>
</dbReference>
<evidence type="ECO:0000256" key="1">
    <source>
        <dbReference type="ARBA" id="ARBA00009437"/>
    </source>
</evidence>
<evidence type="ECO:0000313" key="7">
    <source>
        <dbReference type="Proteomes" id="UP000244904"/>
    </source>
</evidence>
<dbReference type="InterPro" id="IPR050389">
    <property type="entry name" value="LysR-type_TF"/>
</dbReference>
<dbReference type="OrthoDB" id="528082at2"/>
<dbReference type="GO" id="GO:0003700">
    <property type="term" value="F:DNA-binding transcription factor activity"/>
    <property type="evidence" value="ECO:0007669"/>
    <property type="project" value="InterPro"/>
</dbReference>
<dbReference type="InterPro" id="IPR005119">
    <property type="entry name" value="LysR_subst-bd"/>
</dbReference>